<proteinExistence type="predicted"/>
<gene>
    <name evidence="2" type="ORF">LSALG_LOCUS30509</name>
</gene>
<feature type="compositionally biased region" description="Acidic residues" evidence="1">
    <location>
        <begin position="60"/>
        <end position="75"/>
    </location>
</feature>
<sequence>MGERLLTPPLTICNSSSAEDIWAWVSYPLPEKDQVVPHTPETKSDYGPTMPLPLTPISIEDGDDVSFEGEEETVEEAEKHDEEFGGEPTNS</sequence>
<evidence type="ECO:0000313" key="2">
    <source>
        <dbReference type="EMBL" id="CAI9291364.1"/>
    </source>
</evidence>
<name>A0AA35ZFU3_LACSI</name>
<dbReference type="AlphaFoldDB" id="A0AA35ZFU3"/>
<organism evidence="2 3">
    <name type="scientific">Lactuca saligna</name>
    <name type="common">Willowleaf lettuce</name>
    <dbReference type="NCBI Taxonomy" id="75948"/>
    <lineage>
        <taxon>Eukaryota</taxon>
        <taxon>Viridiplantae</taxon>
        <taxon>Streptophyta</taxon>
        <taxon>Embryophyta</taxon>
        <taxon>Tracheophyta</taxon>
        <taxon>Spermatophyta</taxon>
        <taxon>Magnoliopsida</taxon>
        <taxon>eudicotyledons</taxon>
        <taxon>Gunneridae</taxon>
        <taxon>Pentapetalae</taxon>
        <taxon>asterids</taxon>
        <taxon>campanulids</taxon>
        <taxon>Asterales</taxon>
        <taxon>Asteraceae</taxon>
        <taxon>Cichorioideae</taxon>
        <taxon>Cichorieae</taxon>
        <taxon>Lactucinae</taxon>
        <taxon>Lactuca</taxon>
    </lineage>
</organism>
<accession>A0AA35ZFU3</accession>
<feature type="compositionally biased region" description="Basic and acidic residues" evidence="1">
    <location>
        <begin position="33"/>
        <end position="44"/>
    </location>
</feature>
<feature type="region of interest" description="Disordered" evidence="1">
    <location>
        <begin position="33"/>
        <end position="91"/>
    </location>
</feature>
<protein>
    <submittedName>
        <fullName evidence="2">Uncharacterized protein</fullName>
    </submittedName>
</protein>
<evidence type="ECO:0000256" key="1">
    <source>
        <dbReference type="SAM" id="MobiDB-lite"/>
    </source>
</evidence>
<dbReference type="EMBL" id="OX465082">
    <property type="protein sequence ID" value="CAI9291364.1"/>
    <property type="molecule type" value="Genomic_DNA"/>
</dbReference>
<keyword evidence="3" id="KW-1185">Reference proteome</keyword>
<reference evidence="2" key="1">
    <citation type="submission" date="2023-04" db="EMBL/GenBank/DDBJ databases">
        <authorList>
            <person name="Vijverberg K."/>
            <person name="Xiong W."/>
            <person name="Schranz E."/>
        </authorList>
    </citation>
    <scope>NUCLEOTIDE SEQUENCE</scope>
</reference>
<dbReference type="Proteomes" id="UP001177003">
    <property type="component" value="Chromosome 6"/>
</dbReference>
<evidence type="ECO:0000313" key="3">
    <source>
        <dbReference type="Proteomes" id="UP001177003"/>
    </source>
</evidence>